<dbReference type="Pfam" id="PF02169">
    <property type="entry name" value="LPP20"/>
    <property type="match status" value="1"/>
</dbReference>
<evidence type="ECO:0000313" key="4">
    <source>
        <dbReference type="Proteomes" id="UP000501726"/>
    </source>
</evidence>
<feature type="domain" description="Lipoprotein LPP20-like" evidence="2">
    <location>
        <begin position="87"/>
        <end position="168"/>
    </location>
</feature>
<accession>A0A6F8PTZ0</accession>
<gene>
    <name evidence="3" type="ORF">THMIRHAS_08700</name>
</gene>
<dbReference type="RefSeq" id="WP_173271264.1">
    <property type="nucleotide sequence ID" value="NZ_AP021889.1"/>
</dbReference>
<keyword evidence="1" id="KW-0732">Signal</keyword>
<organism evidence="3 4">
    <name type="scientific">Thiosulfatimonas sediminis</name>
    <dbReference type="NCBI Taxonomy" id="2675054"/>
    <lineage>
        <taxon>Bacteria</taxon>
        <taxon>Pseudomonadati</taxon>
        <taxon>Pseudomonadota</taxon>
        <taxon>Gammaproteobacteria</taxon>
        <taxon>Thiotrichales</taxon>
        <taxon>Piscirickettsiaceae</taxon>
        <taxon>Thiosulfatimonas</taxon>
    </lineage>
</organism>
<keyword evidence="4" id="KW-1185">Reference proteome</keyword>
<evidence type="ECO:0000256" key="1">
    <source>
        <dbReference type="SAM" id="SignalP"/>
    </source>
</evidence>
<name>A0A6F8PTZ0_9GAMM</name>
<proteinExistence type="predicted"/>
<dbReference type="InterPro" id="IPR024952">
    <property type="entry name" value="LPP20-like_dom"/>
</dbReference>
<dbReference type="KEGG" id="tse:THMIRHAS_08700"/>
<dbReference type="AlphaFoldDB" id="A0A6F8PTZ0"/>
<sequence>MKKSHILMGSLMVSIAALSGCSSTPEQDAQGKDCCGQQSVATKEQPATVHQKIYQQVMPQPEPPHKPAKVEKPELIKITGIGYGAESTFEAYTPGQRRLMAIRSSKLDAYRALAEQISGIKIDSNTAVSTLTAKNDSFRARVNTVVRGARVVSVTPMADNNYETVLEVYVDKGFFEKAFVYTADDAGIAEPETAYQIQSYQ</sequence>
<protein>
    <recommendedName>
        <fullName evidence="2">Lipoprotein LPP20-like domain-containing protein</fullName>
    </recommendedName>
</protein>
<feature type="signal peptide" evidence="1">
    <location>
        <begin position="1"/>
        <end position="19"/>
    </location>
</feature>
<feature type="chain" id="PRO_5026359048" description="Lipoprotein LPP20-like domain-containing protein" evidence="1">
    <location>
        <begin position="20"/>
        <end position="201"/>
    </location>
</feature>
<reference evidence="4" key="1">
    <citation type="submission" date="2019-11" db="EMBL/GenBank/DDBJ databases">
        <title>Isolation and characterization of two novel species in the genus Thiomicrorhabdus.</title>
        <authorList>
            <person name="Mochizuki J."/>
            <person name="Kojima H."/>
            <person name="Fukui M."/>
        </authorList>
    </citation>
    <scope>NUCLEOTIDE SEQUENCE [LARGE SCALE GENOMIC DNA]</scope>
    <source>
        <strain evidence="4">aks77</strain>
    </source>
</reference>
<evidence type="ECO:0000259" key="2">
    <source>
        <dbReference type="Pfam" id="PF02169"/>
    </source>
</evidence>
<evidence type="ECO:0000313" key="3">
    <source>
        <dbReference type="EMBL" id="BBP45497.1"/>
    </source>
</evidence>
<dbReference type="PROSITE" id="PS51257">
    <property type="entry name" value="PROKAR_LIPOPROTEIN"/>
    <property type="match status" value="1"/>
</dbReference>
<dbReference type="Proteomes" id="UP000501726">
    <property type="component" value="Chromosome"/>
</dbReference>
<dbReference type="EMBL" id="AP021889">
    <property type="protein sequence ID" value="BBP45497.1"/>
    <property type="molecule type" value="Genomic_DNA"/>
</dbReference>